<evidence type="ECO:0000313" key="2">
    <source>
        <dbReference type="EMBL" id="AAQ58597.1"/>
    </source>
</evidence>
<name>Q7NZJ9_CHRVO</name>
<feature type="compositionally biased region" description="Low complexity" evidence="1">
    <location>
        <begin position="43"/>
        <end position="52"/>
    </location>
</feature>
<gene>
    <name evidence="2" type="ordered locus">CV_0923</name>
</gene>
<evidence type="ECO:0000256" key="1">
    <source>
        <dbReference type="SAM" id="MobiDB-lite"/>
    </source>
</evidence>
<dbReference type="HOGENOM" id="CLU_1934315_0_0_4"/>
<evidence type="ECO:0000313" key="3">
    <source>
        <dbReference type="Proteomes" id="UP000001424"/>
    </source>
</evidence>
<dbReference type="KEGG" id="cvi:CV_0923"/>
<feature type="compositionally biased region" description="Basic residues" evidence="1">
    <location>
        <begin position="68"/>
        <end position="85"/>
    </location>
</feature>
<organism evidence="2 3">
    <name type="scientific">Chromobacterium violaceum (strain ATCC 12472 / DSM 30191 / JCM 1249 / CCUG 213 / NBRC 12614 / NCIMB 9131 / NCTC 9757 / MK)</name>
    <dbReference type="NCBI Taxonomy" id="243365"/>
    <lineage>
        <taxon>Bacteria</taxon>
        <taxon>Pseudomonadati</taxon>
        <taxon>Pseudomonadota</taxon>
        <taxon>Betaproteobacteria</taxon>
        <taxon>Neisseriales</taxon>
        <taxon>Chromobacteriaceae</taxon>
        <taxon>Chromobacterium</taxon>
    </lineage>
</organism>
<keyword evidence="3" id="KW-1185">Reference proteome</keyword>
<proteinExistence type="predicted"/>
<dbReference type="Proteomes" id="UP000001424">
    <property type="component" value="Chromosome"/>
</dbReference>
<feature type="compositionally biased region" description="Polar residues" evidence="1">
    <location>
        <begin position="1"/>
        <end position="10"/>
    </location>
</feature>
<dbReference type="EMBL" id="AE016825">
    <property type="protein sequence ID" value="AAQ58597.1"/>
    <property type="molecule type" value="Genomic_DNA"/>
</dbReference>
<dbReference type="AlphaFoldDB" id="Q7NZJ9"/>
<sequence>MATSSATISKQLKKRRIILPPASMGQAPGVIIFREAPRPSADRPGTGRQVTQGRRRDPKTHDDAATRQAHRRSQIGRSGRCRSRGRVKDLGADDDGCPTAAIPAAGFPRRAAPCGARLRGSRRCDHTLNA</sequence>
<reference evidence="2 3" key="1">
    <citation type="journal article" date="2003" name="Proc. Natl. Acad. Sci. U.S.A.">
        <title>The complete genome sequence of Chromobacterium violaceum reveals remarkable and exploitable bacterial adaptability.</title>
        <authorList>
            <person name="Vasconcelos A.T.R."/>
            <person name="de Almeida D.F."/>
            <person name="Almeida F.C."/>
            <person name="de Almeida L.G.P."/>
            <person name="de Almeida R."/>
            <person name="Goncalves J.A.A."/>
            <person name="Andrade E.M."/>
            <person name="Antonio R.V."/>
            <person name="Araripe J."/>
            <person name="de Araujo M.F.F."/>
            <person name="Filho S.A."/>
            <person name="Azevedo V."/>
            <person name="Batista A.J."/>
            <person name="Bataus L.A.M."/>
            <person name="Batista J.S."/>
            <person name="Belo A."/>
            <person name="vander Berg C."/>
            <person name="Blamey J."/>
            <person name="Bogo M."/>
            <person name="Bonato S."/>
            <person name="Bordignon J."/>
            <person name="Brito C.A."/>
            <person name="Brocchi M."/>
            <person name="Burity H.A."/>
            <person name="Camargo A.A."/>
            <person name="Cardoso D.D.P."/>
            <person name="Carneiro N.P."/>
            <person name="Carraro D.M."/>
            <person name="Carvalho C.M.B."/>
            <person name="Cascardo J.C.M."/>
            <person name="Cavada B.S."/>
            <person name="Chueire L.M.O."/>
            <person name="Pasa T.B.C."/>
            <person name="Duran N."/>
            <person name="Fagundes N."/>
            <person name="Falcao C.L."/>
            <person name="Fantinatti F."/>
            <person name="Farias I.P."/>
            <person name="Felipe M.S.S."/>
            <person name="Ferrari L.P."/>
            <person name="Ferro J.A."/>
            <person name="Ferro M.I.T."/>
            <person name="Franco G.R."/>
            <person name="Freitas N.S.A."/>
            <person name="Furlan L.R."/>
            <person name="Gazzinelli R.T."/>
            <person name="Gomes E.A."/>
            <person name="Goncalves P.R."/>
            <person name="Grangeiro T.B."/>
            <person name="Grattapaglia D."/>
            <person name="Grisard E.C."/>
            <person name="Guimaraes C.T."/>
            <person name="Hanna E.S."/>
            <person name="Hungria M."/>
            <person name="Jardim S.N."/>
            <person name="Laurino J."/>
            <person name="Leoi L.C.T."/>
            <person name="Fassarella L."/>
            <person name="Lima A."/>
            <person name="Loureiro M.F."/>
            <person name="Lyra M.C.P."/>
            <person name="Macedo M."/>
            <person name="Madeira H.M.F."/>
            <person name="Manfio G.P."/>
            <person name="Maranhao A.Q."/>
            <person name="Martins W.S."/>
            <person name="di Mauro S.M.Z."/>
            <person name="de Medeiros S.R.B."/>
            <person name="Meissner R.D.V."/>
            <person name="Menck C.F.M."/>
            <person name="Moreira M.A.M."/>
            <person name="Nascimento F.F."/>
            <person name="Nicolas M.F."/>
            <person name="Oliveira J.G."/>
            <person name="Oliveira S.C."/>
            <person name="Paixao R.F.C."/>
            <person name="Parente J.A."/>
            <person name="Pedrosa F.O."/>
            <person name="Pena S.J.D."/>
            <person name="Perreira J.O."/>
            <person name="Perreira M."/>
            <person name="Pinto L.S.R.C."/>
            <person name="Pinto L.S."/>
            <person name="Porto J.I.R."/>
            <person name="Potrich D.P."/>
            <person name="Neto C.E.R."/>
            <person name="Reis A.M.M."/>
            <person name="Rigo L.U."/>
            <person name="Rondinelli E."/>
            <person name="dos Santos E.B.P."/>
            <person name="Santos F.R."/>
            <person name="Schneider M.P.C."/>
            <person name="Seuanez H.N."/>
            <person name="Silva A.M.R."/>
            <person name="da Silva A.L.C."/>
            <person name="Silva D.W."/>
            <person name="Silva R."/>
            <person name="Simoes I.C."/>
            <person name="Simon D."/>
            <person name="Soares C.M.A."/>
            <person name="Soares R.B.A."/>
            <person name="Souza E.M."/>
            <person name="Souza K.R.L."/>
            <person name="Souza R.C."/>
            <person name="Steffens M.B.R."/>
            <person name="Steindel M."/>
            <person name="Teixeira S.R."/>
            <person name="Urmenyi T."/>
            <person name="Vettore A."/>
            <person name="Wassem R."/>
            <person name="Zaha A."/>
            <person name="Simpson A.J.G."/>
        </authorList>
    </citation>
    <scope>NUCLEOTIDE SEQUENCE [LARGE SCALE GENOMIC DNA]</scope>
    <source>
        <strain evidence="3">ATCC 12472 / DSM 30191 / JCM 1249 / NBRC 12614 / NCIMB 9131 / NCTC 9757</strain>
    </source>
</reference>
<protein>
    <submittedName>
        <fullName evidence="2">Uncharacterized protein</fullName>
    </submittedName>
</protein>
<feature type="region of interest" description="Disordered" evidence="1">
    <location>
        <begin position="1"/>
        <end position="96"/>
    </location>
</feature>
<accession>Q7NZJ9</accession>